<accession>A0A7W9GR12</accession>
<dbReference type="InterPro" id="IPR001173">
    <property type="entry name" value="Glyco_trans_2-like"/>
</dbReference>
<keyword evidence="3" id="KW-1185">Reference proteome</keyword>
<comment type="caution">
    <text evidence="2">The sequence shown here is derived from an EMBL/GenBank/DDBJ whole genome shotgun (WGS) entry which is preliminary data.</text>
</comment>
<dbReference type="AlphaFoldDB" id="A0A7W9GR12"/>
<evidence type="ECO:0000259" key="1">
    <source>
        <dbReference type="Pfam" id="PF00535"/>
    </source>
</evidence>
<dbReference type="RefSeq" id="WP_184823133.1">
    <property type="nucleotide sequence ID" value="NZ_JACHMM010000001.1"/>
</dbReference>
<protein>
    <recommendedName>
        <fullName evidence="1">Glycosyltransferase 2-like domain-containing protein</fullName>
    </recommendedName>
</protein>
<dbReference type="InterPro" id="IPR029044">
    <property type="entry name" value="Nucleotide-diphossugar_trans"/>
</dbReference>
<evidence type="ECO:0000313" key="3">
    <source>
        <dbReference type="Proteomes" id="UP000542813"/>
    </source>
</evidence>
<proteinExistence type="predicted"/>
<dbReference type="CDD" id="cd00761">
    <property type="entry name" value="Glyco_tranf_GTA_type"/>
    <property type="match status" value="1"/>
</dbReference>
<gene>
    <name evidence="2" type="ORF">HD601_003023</name>
</gene>
<feature type="domain" description="Glycosyltransferase 2-like" evidence="1">
    <location>
        <begin position="393"/>
        <end position="519"/>
    </location>
</feature>
<dbReference type="SUPFAM" id="SSF53448">
    <property type="entry name" value="Nucleotide-diphospho-sugar transferases"/>
    <property type="match status" value="1"/>
</dbReference>
<dbReference type="EMBL" id="JACHMM010000001">
    <property type="protein sequence ID" value="MBB5788448.1"/>
    <property type="molecule type" value="Genomic_DNA"/>
</dbReference>
<evidence type="ECO:0000313" key="2">
    <source>
        <dbReference type="EMBL" id="MBB5788448.1"/>
    </source>
</evidence>
<dbReference type="Gene3D" id="3.90.550.10">
    <property type="entry name" value="Spore Coat Polysaccharide Biosynthesis Protein SpsA, Chain A"/>
    <property type="match status" value="1"/>
</dbReference>
<dbReference type="Pfam" id="PF00535">
    <property type="entry name" value="Glycos_transf_2"/>
    <property type="match status" value="1"/>
</dbReference>
<dbReference type="Proteomes" id="UP000542813">
    <property type="component" value="Unassembled WGS sequence"/>
</dbReference>
<organism evidence="2 3">
    <name type="scientific">Jiangella mangrovi</name>
    <dbReference type="NCBI Taxonomy" id="1524084"/>
    <lineage>
        <taxon>Bacteria</taxon>
        <taxon>Bacillati</taxon>
        <taxon>Actinomycetota</taxon>
        <taxon>Actinomycetes</taxon>
        <taxon>Jiangellales</taxon>
        <taxon>Jiangellaceae</taxon>
        <taxon>Jiangella</taxon>
    </lineage>
</organism>
<name>A0A7W9GR12_9ACTN</name>
<reference evidence="2 3" key="1">
    <citation type="submission" date="2020-08" db="EMBL/GenBank/DDBJ databases">
        <title>Sequencing the genomes of 1000 actinobacteria strains.</title>
        <authorList>
            <person name="Klenk H.-P."/>
        </authorList>
    </citation>
    <scope>NUCLEOTIDE SEQUENCE [LARGE SCALE GENOMIC DNA]</scope>
    <source>
        <strain evidence="2 3">DSM 102122</strain>
    </source>
</reference>
<sequence length="619" mass="66586">MIRTARGAAGRLRRAARELRGTPRPVPEPAAVAAAAPVDRHPQVRQIRDMLGELLPAEAVPARPGLRVAVAAAPRLADGLAWEWEQIVLDPAEWAERLEPAQAELLLLEIQSGHLPGWGPVDGEPARLVGAARDLGLPVVVWVTSGSADTEAAGTLPEAADVVFVADAAAAESWQSRWPGTVVAPLAPATAPMAHSPVTAGGSDRRPGAAAVVSDQGALDPVSVRGLESFVAPAVGRRALPELHTWRAGGARGTVGADTPWPAAVRPIAVESTVPELSRPVVDHYRVLIDAARNAPESTWALLDAAAAQTAVVTLPEYHAALPADLRPHVASAPQPAAFEREIIARVAQQELRDREVLQLHRAVLAGHTLGHRVDTVLAALGRRPATEDRSVSIVVPTNREHELDNVFANVARQAHRDHELILVLHGLPLDHADLHARAKEHGVERFQVIDADASAPLGTMMNLGVDAASGRYTAKMDDDNFYGRHYLTDLVNAFSSTGAGIVGKWAHYIWLRSVNAVVLRYAGYQHRYHRLVQGGSIMADTELAKDLRFSDIPRAVDTDFLNRAWASGVKTYSSDRFNFVSIRGTDREAHTWKVTDTELMIGGAQVAFYGDPRAHVDV</sequence>